<evidence type="ECO:0000256" key="1">
    <source>
        <dbReference type="ARBA" id="ARBA00009437"/>
    </source>
</evidence>
<evidence type="ECO:0000313" key="7">
    <source>
        <dbReference type="Proteomes" id="UP000604481"/>
    </source>
</evidence>
<dbReference type="InterPro" id="IPR036388">
    <property type="entry name" value="WH-like_DNA-bd_sf"/>
</dbReference>
<dbReference type="PROSITE" id="PS50931">
    <property type="entry name" value="HTH_LYSR"/>
    <property type="match status" value="1"/>
</dbReference>
<dbReference type="InterPro" id="IPR005119">
    <property type="entry name" value="LysR_subst-bd"/>
</dbReference>
<keyword evidence="4" id="KW-0804">Transcription</keyword>
<dbReference type="SUPFAM" id="SSF53850">
    <property type="entry name" value="Periplasmic binding protein-like II"/>
    <property type="match status" value="1"/>
</dbReference>
<dbReference type="InterPro" id="IPR036390">
    <property type="entry name" value="WH_DNA-bd_sf"/>
</dbReference>
<dbReference type="SUPFAM" id="SSF46785">
    <property type="entry name" value="Winged helix' DNA-binding domain"/>
    <property type="match status" value="1"/>
</dbReference>
<organism evidence="6 7">
    <name type="scientific">Chitinilyticum piscinae</name>
    <dbReference type="NCBI Taxonomy" id="2866724"/>
    <lineage>
        <taxon>Bacteria</taxon>
        <taxon>Pseudomonadati</taxon>
        <taxon>Pseudomonadota</taxon>
        <taxon>Betaproteobacteria</taxon>
        <taxon>Neisseriales</taxon>
        <taxon>Chitinibacteraceae</taxon>
        <taxon>Chitinilyticum</taxon>
    </lineage>
</organism>
<comment type="similarity">
    <text evidence="1">Belongs to the LysR transcriptional regulatory family.</text>
</comment>
<dbReference type="Pfam" id="PF00126">
    <property type="entry name" value="HTH_1"/>
    <property type="match status" value="1"/>
</dbReference>
<dbReference type="GO" id="GO:0003700">
    <property type="term" value="F:DNA-binding transcription factor activity"/>
    <property type="evidence" value="ECO:0007669"/>
    <property type="project" value="InterPro"/>
</dbReference>
<dbReference type="GO" id="GO:0006351">
    <property type="term" value="P:DNA-templated transcription"/>
    <property type="evidence" value="ECO:0007669"/>
    <property type="project" value="TreeGrafter"/>
</dbReference>
<dbReference type="Gene3D" id="3.40.190.290">
    <property type="match status" value="1"/>
</dbReference>
<dbReference type="Gene3D" id="1.10.10.10">
    <property type="entry name" value="Winged helix-like DNA-binding domain superfamily/Winged helix DNA-binding domain"/>
    <property type="match status" value="1"/>
</dbReference>
<gene>
    <name evidence="6" type="ORF">INR99_00445</name>
</gene>
<proteinExistence type="inferred from homology"/>
<dbReference type="RefSeq" id="WP_194114322.1">
    <property type="nucleotide sequence ID" value="NZ_JADFUA010000001.1"/>
</dbReference>
<dbReference type="Proteomes" id="UP000604481">
    <property type="component" value="Unassembled WGS sequence"/>
</dbReference>
<evidence type="ECO:0000256" key="3">
    <source>
        <dbReference type="ARBA" id="ARBA00023125"/>
    </source>
</evidence>
<dbReference type="Pfam" id="PF03466">
    <property type="entry name" value="LysR_substrate"/>
    <property type="match status" value="1"/>
</dbReference>
<dbReference type="InterPro" id="IPR000847">
    <property type="entry name" value="LysR_HTH_N"/>
</dbReference>
<evidence type="ECO:0000256" key="2">
    <source>
        <dbReference type="ARBA" id="ARBA00023015"/>
    </source>
</evidence>
<dbReference type="GO" id="GO:0043565">
    <property type="term" value="F:sequence-specific DNA binding"/>
    <property type="evidence" value="ECO:0007669"/>
    <property type="project" value="TreeGrafter"/>
</dbReference>
<keyword evidence="2" id="KW-0805">Transcription regulation</keyword>
<dbReference type="PANTHER" id="PTHR30537">
    <property type="entry name" value="HTH-TYPE TRANSCRIPTIONAL REGULATOR"/>
    <property type="match status" value="1"/>
</dbReference>
<dbReference type="EMBL" id="JADFUA010000001">
    <property type="protein sequence ID" value="MBE9607809.1"/>
    <property type="molecule type" value="Genomic_DNA"/>
</dbReference>
<keyword evidence="3" id="KW-0238">DNA-binding</keyword>
<sequence length="301" mass="32249">MDRLTAMRVFITVVDTGSQSAAAERLDLSRPVVSRYLAELEDWLGARLMHRTTRKLTLTPAGMELLPRCRQLLELSGELQSAATAPDAAPRGLLRVTASSSFGHAVLAPLLADYIAAQPAVRVDLQLLDRAVNLVDEGLDLAIRIASELDPNLIARRLADCPSVLCAAPAWLASHAPPLAPGGLSGLPCLTHSYYGQSLWHFTRRQDGASSRVAVGGPLSANDATALLQACRAGAGIALLPRYLAYPLLARGELTALLPDYEPLQLGIFGVYTSRKHLPASLRSLLDFLAVRLPEQAGLRA</sequence>
<accession>A0A8J7KCD1</accession>
<reference evidence="6 7" key="1">
    <citation type="submission" date="2020-10" db="EMBL/GenBank/DDBJ databases">
        <title>The genome sequence of Chitinilyticum litopenaei 4Y14.</title>
        <authorList>
            <person name="Liu Y."/>
        </authorList>
    </citation>
    <scope>NUCLEOTIDE SEQUENCE [LARGE SCALE GENOMIC DNA]</scope>
    <source>
        <strain evidence="6 7">4Y14</strain>
    </source>
</reference>
<dbReference type="PANTHER" id="PTHR30537:SF35">
    <property type="entry name" value="TRANSCRIPTIONAL REGULATORY PROTEIN"/>
    <property type="match status" value="1"/>
</dbReference>
<keyword evidence="7" id="KW-1185">Reference proteome</keyword>
<protein>
    <submittedName>
        <fullName evidence="6">LysR family transcriptional regulator</fullName>
    </submittedName>
</protein>
<dbReference type="FunFam" id="1.10.10.10:FF:000001">
    <property type="entry name" value="LysR family transcriptional regulator"/>
    <property type="match status" value="1"/>
</dbReference>
<feature type="domain" description="HTH lysR-type" evidence="5">
    <location>
        <begin position="1"/>
        <end position="59"/>
    </location>
</feature>
<dbReference type="InterPro" id="IPR058163">
    <property type="entry name" value="LysR-type_TF_proteobact-type"/>
</dbReference>
<dbReference type="CDD" id="cd08422">
    <property type="entry name" value="PBP2_CrgA_like"/>
    <property type="match status" value="1"/>
</dbReference>
<dbReference type="AlphaFoldDB" id="A0A8J7KCD1"/>
<name>A0A8J7KCD1_9NEIS</name>
<evidence type="ECO:0000256" key="4">
    <source>
        <dbReference type="ARBA" id="ARBA00023163"/>
    </source>
</evidence>
<evidence type="ECO:0000313" key="6">
    <source>
        <dbReference type="EMBL" id="MBE9607809.1"/>
    </source>
</evidence>
<comment type="caution">
    <text evidence="6">The sequence shown here is derived from an EMBL/GenBank/DDBJ whole genome shotgun (WGS) entry which is preliminary data.</text>
</comment>
<evidence type="ECO:0000259" key="5">
    <source>
        <dbReference type="PROSITE" id="PS50931"/>
    </source>
</evidence>